<evidence type="ECO:0000313" key="2">
    <source>
        <dbReference type="Proteomes" id="UP000700334"/>
    </source>
</evidence>
<dbReference type="Proteomes" id="UP000700334">
    <property type="component" value="Unassembled WGS sequence"/>
</dbReference>
<dbReference type="SUPFAM" id="SSF54637">
    <property type="entry name" value="Thioesterase/thiol ester dehydrase-isomerase"/>
    <property type="match status" value="1"/>
</dbReference>
<dbReference type="Gene3D" id="3.10.129.10">
    <property type="entry name" value="Hotdog Thioesterase"/>
    <property type="match status" value="1"/>
</dbReference>
<organism evidence="1 2">
    <name type="scientific">Galemys pyrenaicus</name>
    <name type="common">Iberian desman</name>
    <name type="synonym">Pyrenean desman</name>
    <dbReference type="NCBI Taxonomy" id="202257"/>
    <lineage>
        <taxon>Eukaryota</taxon>
        <taxon>Metazoa</taxon>
        <taxon>Chordata</taxon>
        <taxon>Craniata</taxon>
        <taxon>Vertebrata</taxon>
        <taxon>Euteleostomi</taxon>
        <taxon>Mammalia</taxon>
        <taxon>Eutheria</taxon>
        <taxon>Laurasiatheria</taxon>
        <taxon>Eulipotyphla</taxon>
        <taxon>Talpidae</taxon>
        <taxon>Galemys</taxon>
    </lineage>
</organism>
<evidence type="ECO:0000313" key="1">
    <source>
        <dbReference type="EMBL" id="KAG8514214.1"/>
    </source>
</evidence>
<name>A0A8J6A2E2_GALPY</name>
<keyword evidence="2" id="KW-1185">Reference proteome</keyword>
<accession>A0A8J6A2E2</accession>
<sequence>RTREFKILFLDWTLIKEEQSCKPSSSLEADVAMTANFNISYKRPIALTSVVVINVQLDNGEGRKCLFPITLSVLM</sequence>
<comment type="caution">
    <text evidence="1">The sequence shown here is derived from an EMBL/GenBank/DDBJ whole genome shotgun (WGS) entry which is preliminary data.</text>
</comment>
<dbReference type="EMBL" id="JAGFMF010011752">
    <property type="protein sequence ID" value="KAG8514214.1"/>
    <property type="molecule type" value="Genomic_DNA"/>
</dbReference>
<gene>
    <name evidence="1" type="ORF">J0S82_003814</name>
</gene>
<feature type="non-terminal residue" evidence="1">
    <location>
        <position position="75"/>
    </location>
</feature>
<proteinExistence type="predicted"/>
<reference evidence="1" key="1">
    <citation type="journal article" date="2021" name="Evol. Appl.">
        <title>The genome of the Pyrenean desman and the effects of bottlenecks and inbreeding on the genomic landscape of an endangered species.</title>
        <authorList>
            <person name="Escoda L."/>
            <person name="Castresana J."/>
        </authorList>
    </citation>
    <scope>NUCLEOTIDE SEQUENCE</scope>
    <source>
        <strain evidence="1">IBE-C5619</strain>
    </source>
</reference>
<dbReference type="InterPro" id="IPR029069">
    <property type="entry name" value="HotDog_dom_sf"/>
</dbReference>
<dbReference type="OrthoDB" id="506431at2759"/>
<dbReference type="AlphaFoldDB" id="A0A8J6A2E2"/>
<protein>
    <submittedName>
        <fullName evidence="1">Uncharacterized protein</fullName>
    </submittedName>
</protein>